<protein>
    <submittedName>
        <fullName evidence="1">Transposase IS3/IS911 family protein</fullName>
    </submittedName>
</protein>
<reference evidence="1" key="1">
    <citation type="submission" date="2016-01" db="EMBL/GenBank/DDBJ databases">
        <authorList>
            <person name="Peeters C."/>
        </authorList>
    </citation>
    <scope>NUCLEOTIDE SEQUENCE [LARGE SCALE GENOMIC DNA]</scope>
    <source>
        <strain evidence="1">LMG 29323</strain>
    </source>
</reference>
<evidence type="ECO:0000313" key="1">
    <source>
        <dbReference type="EMBL" id="SAK72877.1"/>
    </source>
</evidence>
<dbReference type="GO" id="GO:0003677">
    <property type="term" value="F:DNA binding"/>
    <property type="evidence" value="ECO:0007669"/>
    <property type="project" value="InterPro"/>
</dbReference>
<dbReference type="RefSeq" id="WP_061176438.1">
    <property type="nucleotide sequence ID" value="NZ_FCOE02000013.1"/>
</dbReference>
<dbReference type="Pfam" id="PF01527">
    <property type="entry name" value="HTH_Tnp_1"/>
    <property type="match status" value="1"/>
</dbReference>
<dbReference type="AlphaFoldDB" id="A0A158BUE1"/>
<dbReference type="Proteomes" id="UP000054911">
    <property type="component" value="Unassembled WGS sequence"/>
</dbReference>
<evidence type="ECO:0000313" key="2">
    <source>
        <dbReference type="Proteomes" id="UP000054911"/>
    </source>
</evidence>
<name>A0A158BUE1_9BURK</name>
<dbReference type="OrthoDB" id="8941909at2"/>
<dbReference type="InterPro" id="IPR002514">
    <property type="entry name" value="Transposase_8"/>
</dbReference>
<dbReference type="InterPro" id="IPR009057">
    <property type="entry name" value="Homeodomain-like_sf"/>
</dbReference>
<dbReference type="GO" id="GO:0006313">
    <property type="term" value="P:DNA transposition"/>
    <property type="evidence" value="ECO:0007669"/>
    <property type="project" value="InterPro"/>
</dbReference>
<proteinExistence type="predicted"/>
<dbReference type="SUPFAM" id="SSF46689">
    <property type="entry name" value="Homeodomain-like"/>
    <property type="match status" value="1"/>
</dbReference>
<gene>
    <name evidence="1" type="ORF">AWB80_04015</name>
</gene>
<dbReference type="STRING" id="1777141.AWB80_04015"/>
<dbReference type="GO" id="GO:0004803">
    <property type="term" value="F:transposase activity"/>
    <property type="evidence" value="ECO:0007669"/>
    <property type="project" value="InterPro"/>
</dbReference>
<accession>A0A158BUE1</accession>
<organism evidence="1 2">
    <name type="scientific">Caballeronia pedi</name>
    <dbReference type="NCBI Taxonomy" id="1777141"/>
    <lineage>
        <taxon>Bacteria</taxon>
        <taxon>Pseudomonadati</taxon>
        <taxon>Pseudomonadota</taxon>
        <taxon>Betaproteobacteria</taxon>
        <taxon>Burkholderiales</taxon>
        <taxon>Burkholderiaceae</taxon>
        <taxon>Caballeronia</taxon>
    </lineage>
</organism>
<sequence length="174" mass="18726">MTGIDSELAVVRRSSDGRRRYDEKSKRALIEAALRPGVSVAGLAQEHGINANLLRKWIAKYLMEREKGISAPPQHNGDDECNLPRPEESIDGVAIDLPGSHQPVPVKVKRSAFVSVVSASPTQPSTPPSMTLALHVRLPNGVELELGGAIATIDELMTMVQILGRMPCSGSTKI</sequence>
<comment type="caution">
    <text evidence="1">The sequence shown here is derived from an EMBL/GenBank/DDBJ whole genome shotgun (WGS) entry which is preliminary data.</text>
</comment>
<keyword evidence="2" id="KW-1185">Reference proteome</keyword>
<dbReference type="EMBL" id="FCOE02000013">
    <property type="protein sequence ID" value="SAK72877.1"/>
    <property type="molecule type" value="Genomic_DNA"/>
</dbReference>